<keyword evidence="4 6" id="KW-0274">FAD</keyword>
<dbReference type="SUPFAM" id="SSF56645">
    <property type="entry name" value="Acyl-CoA dehydrogenase NM domain-like"/>
    <property type="match status" value="1"/>
</dbReference>
<dbReference type="PROSITE" id="PS00072">
    <property type="entry name" value="ACYL_COA_DH_1"/>
    <property type="match status" value="1"/>
</dbReference>
<evidence type="ECO:0000259" key="9">
    <source>
        <dbReference type="Pfam" id="PF02771"/>
    </source>
</evidence>
<dbReference type="GO" id="GO:0003995">
    <property type="term" value="F:acyl-CoA dehydrogenase activity"/>
    <property type="evidence" value="ECO:0007669"/>
    <property type="project" value="InterPro"/>
</dbReference>
<comment type="similarity">
    <text evidence="2 6">Belongs to the acyl-CoA dehydrogenase family.</text>
</comment>
<dbReference type="Gene3D" id="1.20.140.10">
    <property type="entry name" value="Butyryl-CoA Dehydrogenase, subunit A, domain 3"/>
    <property type="match status" value="1"/>
</dbReference>
<dbReference type="Proteomes" id="UP000538292">
    <property type="component" value="Unassembled WGS sequence"/>
</dbReference>
<dbReference type="Gene3D" id="2.40.110.10">
    <property type="entry name" value="Butyryl-CoA Dehydrogenase, subunit A, domain 2"/>
    <property type="match status" value="1"/>
</dbReference>
<dbReference type="GO" id="GO:0050660">
    <property type="term" value="F:flavin adenine dinucleotide binding"/>
    <property type="evidence" value="ECO:0007669"/>
    <property type="project" value="InterPro"/>
</dbReference>
<dbReference type="InterPro" id="IPR009075">
    <property type="entry name" value="AcylCo_DH/oxidase_C"/>
</dbReference>
<dbReference type="InterPro" id="IPR006091">
    <property type="entry name" value="Acyl-CoA_Oxase/DH_mid-dom"/>
</dbReference>
<comment type="caution">
    <text evidence="10">The sequence shown here is derived from an EMBL/GenBank/DDBJ whole genome shotgun (WGS) entry which is preliminary data.</text>
</comment>
<comment type="cofactor">
    <cofactor evidence="1 6">
        <name>FAD</name>
        <dbReference type="ChEBI" id="CHEBI:57692"/>
    </cofactor>
</comment>
<evidence type="ECO:0000259" key="8">
    <source>
        <dbReference type="Pfam" id="PF02770"/>
    </source>
</evidence>
<dbReference type="Pfam" id="PF02770">
    <property type="entry name" value="Acyl-CoA_dh_M"/>
    <property type="match status" value="1"/>
</dbReference>
<dbReference type="FunFam" id="2.40.110.10:FF:000001">
    <property type="entry name" value="Acyl-CoA dehydrogenase, mitochondrial"/>
    <property type="match status" value="1"/>
</dbReference>
<dbReference type="AlphaFoldDB" id="A0A7W1XUE1"/>
<dbReference type="FunFam" id="1.20.140.10:FF:000004">
    <property type="entry name" value="Acyl-CoA dehydrogenase FadE25"/>
    <property type="match status" value="1"/>
</dbReference>
<evidence type="ECO:0000256" key="6">
    <source>
        <dbReference type="RuleBase" id="RU362125"/>
    </source>
</evidence>
<name>A0A7W1XUE1_9BACL</name>
<evidence type="ECO:0000256" key="4">
    <source>
        <dbReference type="ARBA" id="ARBA00022827"/>
    </source>
</evidence>
<dbReference type="Pfam" id="PF00441">
    <property type="entry name" value="Acyl-CoA_dh_1"/>
    <property type="match status" value="1"/>
</dbReference>
<dbReference type="InterPro" id="IPR046373">
    <property type="entry name" value="Acyl-CoA_Oxase/DH_mid-dom_sf"/>
</dbReference>
<evidence type="ECO:0000256" key="2">
    <source>
        <dbReference type="ARBA" id="ARBA00009347"/>
    </source>
</evidence>
<keyword evidence="5 6" id="KW-0560">Oxidoreductase</keyword>
<dbReference type="InterPro" id="IPR013786">
    <property type="entry name" value="AcylCoA_DH/ox_N"/>
</dbReference>
<dbReference type="PANTHER" id="PTHR43884">
    <property type="entry name" value="ACYL-COA DEHYDROGENASE"/>
    <property type="match status" value="1"/>
</dbReference>
<dbReference type="InterPro" id="IPR037069">
    <property type="entry name" value="AcylCoA_DH/ox_N_sf"/>
</dbReference>
<gene>
    <name evidence="10" type="ORF">H2C83_14015</name>
</gene>
<organism evidence="10 11">
    <name type="scientific">Thermoactinomyces mirandus</name>
    <dbReference type="NCBI Taxonomy" id="2756294"/>
    <lineage>
        <taxon>Bacteria</taxon>
        <taxon>Bacillati</taxon>
        <taxon>Bacillota</taxon>
        <taxon>Bacilli</taxon>
        <taxon>Bacillales</taxon>
        <taxon>Thermoactinomycetaceae</taxon>
        <taxon>Thermoactinomyces</taxon>
    </lineage>
</organism>
<evidence type="ECO:0000256" key="5">
    <source>
        <dbReference type="ARBA" id="ARBA00023002"/>
    </source>
</evidence>
<dbReference type="RefSeq" id="WP_181741888.1">
    <property type="nucleotide sequence ID" value="NZ_JACEOL010000052.1"/>
</dbReference>
<dbReference type="EMBL" id="JACEOL010000052">
    <property type="protein sequence ID" value="MBA4603405.1"/>
    <property type="molecule type" value="Genomic_DNA"/>
</dbReference>
<feature type="domain" description="Acyl-CoA oxidase/dehydrogenase middle" evidence="8">
    <location>
        <begin position="124"/>
        <end position="220"/>
    </location>
</feature>
<dbReference type="Pfam" id="PF02771">
    <property type="entry name" value="Acyl-CoA_dh_N"/>
    <property type="match status" value="1"/>
</dbReference>
<reference evidence="10 11" key="1">
    <citation type="submission" date="2020-07" db="EMBL/GenBank/DDBJ databases">
        <title>Thermoactinomyces phylogeny.</title>
        <authorList>
            <person name="Dunlap C."/>
        </authorList>
    </citation>
    <scope>NUCLEOTIDE SEQUENCE [LARGE SCALE GENOMIC DNA]</scope>
    <source>
        <strain evidence="10 11">AMNI-1</strain>
    </source>
</reference>
<keyword evidence="3 6" id="KW-0285">Flavoprotein</keyword>
<evidence type="ECO:0000256" key="1">
    <source>
        <dbReference type="ARBA" id="ARBA00001974"/>
    </source>
</evidence>
<sequence length="392" mass="43189">MDFELTREQREIQRLAHEFAEKEIRPKAAYYDETEEFPWEIVKKAHKIGLTTFSYPEEYGGGGIDDPVTSLLVSEELAWGCAGIAVAVSGSHLPAAAIMAMGTTRQKKKWLPILCDPDNCKIGAMGLTEPGAGSDVSSIQTTARREGDHYVLNGTKQFITNGGIADIHVVFASLDRSKGWGGVAAFIIDDKNIPGFSMGRKERKMGVRASHTAQVIMEDVRIPVENRLGGEPGDQEYVPGYIGALKMLEHTRPGVASSAIGIARAAYEYALGYAKERIQFGKPIVEHQAVAFKLADMATRIDAARLLTWRAGWMRHKGVRFQRGEGSMAKLFAGDVAMATTIDAIQILGGYGYVKEYPVEKWARDAKIYQIWEGTAEIQRMVISRAIAKYGR</sequence>
<dbReference type="InterPro" id="IPR036250">
    <property type="entry name" value="AcylCo_DH-like_C"/>
</dbReference>
<feature type="domain" description="Acyl-CoA dehydrogenase/oxidase N-terminal" evidence="9">
    <location>
        <begin position="6"/>
        <end position="115"/>
    </location>
</feature>
<dbReference type="PANTHER" id="PTHR43884:SF12">
    <property type="entry name" value="ISOVALERYL-COA DEHYDROGENASE, MITOCHONDRIAL-RELATED"/>
    <property type="match status" value="1"/>
</dbReference>
<dbReference type="Gene3D" id="1.10.540.10">
    <property type="entry name" value="Acyl-CoA dehydrogenase/oxidase, N-terminal domain"/>
    <property type="match status" value="1"/>
</dbReference>
<dbReference type="SUPFAM" id="SSF47203">
    <property type="entry name" value="Acyl-CoA dehydrogenase C-terminal domain-like"/>
    <property type="match status" value="1"/>
</dbReference>
<protein>
    <submittedName>
        <fullName evidence="10">Acyl-CoA dehydrogenase family protein</fullName>
    </submittedName>
</protein>
<dbReference type="InterPro" id="IPR006089">
    <property type="entry name" value="Acyl-CoA_DH_CS"/>
</dbReference>
<evidence type="ECO:0000313" key="11">
    <source>
        <dbReference type="Proteomes" id="UP000538292"/>
    </source>
</evidence>
<proteinExistence type="inferred from homology"/>
<accession>A0A7W1XUE1</accession>
<dbReference type="PIRSF" id="PIRSF016578">
    <property type="entry name" value="HsaA"/>
    <property type="match status" value="1"/>
</dbReference>
<evidence type="ECO:0000256" key="3">
    <source>
        <dbReference type="ARBA" id="ARBA00022630"/>
    </source>
</evidence>
<evidence type="ECO:0000259" key="7">
    <source>
        <dbReference type="Pfam" id="PF00441"/>
    </source>
</evidence>
<dbReference type="PROSITE" id="PS00073">
    <property type="entry name" value="ACYL_COA_DH_2"/>
    <property type="match status" value="1"/>
</dbReference>
<dbReference type="InterPro" id="IPR009100">
    <property type="entry name" value="AcylCoA_DH/oxidase_NM_dom_sf"/>
</dbReference>
<evidence type="ECO:0000313" key="10">
    <source>
        <dbReference type="EMBL" id="MBA4603405.1"/>
    </source>
</evidence>
<keyword evidence="11" id="KW-1185">Reference proteome</keyword>
<feature type="domain" description="Acyl-CoA dehydrogenase/oxidase C-terminal" evidence="7">
    <location>
        <begin position="244"/>
        <end position="387"/>
    </location>
</feature>